<dbReference type="CDD" id="cd01832">
    <property type="entry name" value="SGNH_hydrolase_like_1"/>
    <property type="match status" value="1"/>
</dbReference>
<dbReference type="InterPro" id="IPR053140">
    <property type="entry name" value="GDSL_Rv0518-like"/>
</dbReference>
<protein>
    <submittedName>
        <fullName evidence="2">SGNH/GDSL hydrolase family protein</fullName>
    </submittedName>
</protein>
<name>A0A934I9S2_9MICO</name>
<dbReference type="InterPro" id="IPR036514">
    <property type="entry name" value="SGNH_hydro_sf"/>
</dbReference>
<comment type="caution">
    <text evidence="2">The sequence shown here is derived from an EMBL/GenBank/DDBJ whole genome shotgun (WGS) entry which is preliminary data.</text>
</comment>
<gene>
    <name evidence="2" type="ORF">JAV76_05845</name>
</gene>
<reference evidence="2" key="1">
    <citation type="submission" date="2020-12" db="EMBL/GenBank/DDBJ databases">
        <title>Sanguibacter suaedae sp. nov., isolated from Suaeda aralocaspica.</title>
        <authorList>
            <person name="Ma Q."/>
        </authorList>
    </citation>
    <scope>NUCLEOTIDE SEQUENCE</scope>
    <source>
        <strain evidence="2">YZGR15</strain>
    </source>
</reference>
<sequence>MGDSFTEGLWDVHPDDEDHCRGWADLLAKNLSQRRIAAGQEPLSYANLAIRGRLIRPIISEQLPAALEMKPDLVSLIGGGNDILRPAADVDLIARNLEAAVVRIRRTGADVLLSTGVDAAESPLVGMTRGRVGIFNSHLWSIARRHGAYVLDQWGMKSLKDWRMWAPDRIHLTTDGHRRVAQGALVALGQVPDDAAWDDPLTPLPPVPRIEWARENAQWLREHVYPWAARRLRRQSSGDSRTAKYPELKPIA</sequence>
<dbReference type="Pfam" id="PF13472">
    <property type="entry name" value="Lipase_GDSL_2"/>
    <property type="match status" value="1"/>
</dbReference>
<dbReference type="PANTHER" id="PTHR43784">
    <property type="entry name" value="GDSL-LIKE LIPASE/ACYLHYDROLASE, PUTATIVE (AFU_ORTHOLOGUE AFUA_2G00820)-RELATED"/>
    <property type="match status" value="1"/>
</dbReference>
<proteinExistence type="predicted"/>
<evidence type="ECO:0000313" key="3">
    <source>
        <dbReference type="Proteomes" id="UP000602087"/>
    </source>
</evidence>
<dbReference type="GO" id="GO:0016787">
    <property type="term" value="F:hydrolase activity"/>
    <property type="evidence" value="ECO:0007669"/>
    <property type="project" value="UniProtKB-KW"/>
</dbReference>
<dbReference type="Proteomes" id="UP000602087">
    <property type="component" value="Unassembled WGS sequence"/>
</dbReference>
<keyword evidence="2" id="KW-0378">Hydrolase</keyword>
<evidence type="ECO:0000313" key="2">
    <source>
        <dbReference type="EMBL" id="MBI9114532.1"/>
    </source>
</evidence>
<organism evidence="2 3">
    <name type="scientific">Sanguibacter suaedae</name>
    <dbReference type="NCBI Taxonomy" id="2795737"/>
    <lineage>
        <taxon>Bacteria</taxon>
        <taxon>Bacillati</taxon>
        <taxon>Actinomycetota</taxon>
        <taxon>Actinomycetes</taxon>
        <taxon>Micrococcales</taxon>
        <taxon>Sanguibacteraceae</taxon>
        <taxon>Sanguibacter</taxon>
    </lineage>
</organism>
<evidence type="ECO:0000259" key="1">
    <source>
        <dbReference type="Pfam" id="PF13472"/>
    </source>
</evidence>
<dbReference type="InterPro" id="IPR013830">
    <property type="entry name" value="SGNH_hydro"/>
</dbReference>
<keyword evidence="3" id="KW-1185">Reference proteome</keyword>
<dbReference type="SUPFAM" id="SSF52266">
    <property type="entry name" value="SGNH hydrolase"/>
    <property type="match status" value="1"/>
</dbReference>
<dbReference type="AlphaFoldDB" id="A0A934I9S2"/>
<dbReference type="EMBL" id="JAEINH010000004">
    <property type="protein sequence ID" value="MBI9114532.1"/>
    <property type="molecule type" value="Genomic_DNA"/>
</dbReference>
<feature type="domain" description="SGNH hydrolase-type esterase" evidence="1">
    <location>
        <begin position="1"/>
        <end position="179"/>
    </location>
</feature>
<dbReference type="Gene3D" id="3.40.50.1110">
    <property type="entry name" value="SGNH hydrolase"/>
    <property type="match status" value="1"/>
</dbReference>
<dbReference type="PANTHER" id="PTHR43784:SF2">
    <property type="entry name" value="GDSL-LIKE LIPASE_ACYLHYDROLASE, PUTATIVE (AFU_ORTHOLOGUE AFUA_2G00820)-RELATED"/>
    <property type="match status" value="1"/>
</dbReference>
<accession>A0A934I9S2</accession>